<evidence type="ECO:0000256" key="1">
    <source>
        <dbReference type="SAM" id="MobiDB-lite"/>
    </source>
</evidence>
<dbReference type="Ensembl" id="ENSTMTT00000026344.1">
    <property type="protein sequence ID" value="ENSTMTP00000025431.1"/>
    <property type="gene ID" value="ENSTMTG00000018534.1"/>
</dbReference>
<reference evidence="2" key="1">
    <citation type="submission" date="2025-08" db="UniProtKB">
        <authorList>
            <consortium name="Ensembl"/>
        </authorList>
    </citation>
    <scope>IDENTIFICATION</scope>
</reference>
<dbReference type="AlphaFoldDB" id="A0A674JUD4"/>
<evidence type="ECO:0000313" key="3">
    <source>
        <dbReference type="Proteomes" id="UP000472274"/>
    </source>
</evidence>
<dbReference type="InParanoid" id="A0A674JUD4"/>
<protein>
    <submittedName>
        <fullName evidence="2">Uncharacterized protein</fullName>
    </submittedName>
</protein>
<sequence>MVVLRRDKSRWLMFSLAPGACLQCEVCDGPGTSCSGDLQTCLDGQDSCGVALTEMTWGRHLRMGSARASTPRRQPPKPANRKCRGEGCGLSPTQSSAPKCGRHRGTRVYLGSTAGNPSLGIRGLDRVSPSLQMTAVEEGLPGDPSGWELSWTLRETSSNPHSARIGLGSSAQISPLLRSCLAPWIWVGFSVSPVEAAPRCMK</sequence>
<keyword evidence="3" id="KW-1185">Reference proteome</keyword>
<name>A0A674JUD4_9SAUR</name>
<accession>A0A674JUD4</accession>
<proteinExistence type="predicted"/>
<feature type="region of interest" description="Disordered" evidence="1">
    <location>
        <begin position="63"/>
        <end position="102"/>
    </location>
</feature>
<reference evidence="2" key="2">
    <citation type="submission" date="2025-09" db="UniProtKB">
        <authorList>
            <consortium name="Ensembl"/>
        </authorList>
    </citation>
    <scope>IDENTIFICATION</scope>
</reference>
<organism evidence="2 3">
    <name type="scientific">Terrapene triunguis</name>
    <name type="common">Three-toed box turtle</name>
    <dbReference type="NCBI Taxonomy" id="2587831"/>
    <lineage>
        <taxon>Eukaryota</taxon>
        <taxon>Metazoa</taxon>
        <taxon>Chordata</taxon>
        <taxon>Craniata</taxon>
        <taxon>Vertebrata</taxon>
        <taxon>Euteleostomi</taxon>
        <taxon>Archelosauria</taxon>
        <taxon>Testudinata</taxon>
        <taxon>Testudines</taxon>
        <taxon>Cryptodira</taxon>
        <taxon>Durocryptodira</taxon>
        <taxon>Testudinoidea</taxon>
        <taxon>Emydidae</taxon>
        <taxon>Terrapene</taxon>
    </lineage>
</organism>
<dbReference type="Proteomes" id="UP000472274">
    <property type="component" value="Unplaced"/>
</dbReference>
<evidence type="ECO:0000313" key="2">
    <source>
        <dbReference type="Ensembl" id="ENSTMTP00000025431.1"/>
    </source>
</evidence>